<dbReference type="Proteomes" id="UP000268162">
    <property type="component" value="Unassembled WGS sequence"/>
</dbReference>
<feature type="region of interest" description="Disordered" evidence="1">
    <location>
        <begin position="248"/>
        <end position="267"/>
    </location>
</feature>
<dbReference type="OrthoDB" id="10339206at2759"/>
<gene>
    <name evidence="2" type="ORF">BJ085DRAFT_31774</name>
</gene>
<accession>A0A4P9ZMQ3</accession>
<name>A0A4P9ZMQ3_9FUNG</name>
<evidence type="ECO:0000313" key="2">
    <source>
        <dbReference type="EMBL" id="RKP34513.1"/>
    </source>
</evidence>
<organism evidence="2 3">
    <name type="scientific">Dimargaris cristalligena</name>
    <dbReference type="NCBI Taxonomy" id="215637"/>
    <lineage>
        <taxon>Eukaryota</taxon>
        <taxon>Fungi</taxon>
        <taxon>Fungi incertae sedis</taxon>
        <taxon>Zoopagomycota</taxon>
        <taxon>Kickxellomycotina</taxon>
        <taxon>Dimargaritomycetes</taxon>
        <taxon>Dimargaritales</taxon>
        <taxon>Dimargaritaceae</taxon>
        <taxon>Dimargaris</taxon>
    </lineage>
</organism>
<feature type="compositionally biased region" description="Low complexity" evidence="1">
    <location>
        <begin position="92"/>
        <end position="105"/>
    </location>
</feature>
<evidence type="ECO:0000256" key="1">
    <source>
        <dbReference type="SAM" id="MobiDB-lite"/>
    </source>
</evidence>
<feature type="compositionally biased region" description="Low complexity" evidence="1">
    <location>
        <begin position="126"/>
        <end position="139"/>
    </location>
</feature>
<sequence length="303" mass="30546">MHLRYHCWWVQRLLVGVSFFLFYLTCNSVGEKSRQHGPPGGDARDGGGAVGVLGLPAANLAGVLPPSTPPPVPDQPPTAVGAPAPPVPPAAPIAGAAAQPNASPGNTPASNGGAAPKSPSTPNSIPGVAPDVPPVVVAAPPTPIDGRDPAPNPAVGGAQVTRSITLTMATNTVTGPSTTPADAAANGNTSSETIITHTTVVATALPDPTGVLDYQACYDFQKKCRELCGVTLSHSTCDKGGLCVCRTDAQSSPSASEEPKSTTDYYNQPRYSGAAGSSNRSVSWTWVGLLSGLALCSGLSHAT</sequence>
<dbReference type="EMBL" id="ML003171">
    <property type="protein sequence ID" value="RKP34513.1"/>
    <property type="molecule type" value="Genomic_DNA"/>
</dbReference>
<reference evidence="3" key="1">
    <citation type="journal article" date="2018" name="Nat. Microbiol.">
        <title>Leveraging single-cell genomics to expand the fungal tree of life.</title>
        <authorList>
            <person name="Ahrendt S.R."/>
            <person name="Quandt C.A."/>
            <person name="Ciobanu D."/>
            <person name="Clum A."/>
            <person name="Salamov A."/>
            <person name="Andreopoulos B."/>
            <person name="Cheng J.F."/>
            <person name="Woyke T."/>
            <person name="Pelin A."/>
            <person name="Henrissat B."/>
            <person name="Reynolds N.K."/>
            <person name="Benny G.L."/>
            <person name="Smith M.E."/>
            <person name="James T.Y."/>
            <person name="Grigoriev I.V."/>
        </authorList>
    </citation>
    <scope>NUCLEOTIDE SEQUENCE [LARGE SCALE GENOMIC DNA]</scope>
    <source>
        <strain evidence="3">RSA 468</strain>
    </source>
</reference>
<evidence type="ECO:0000313" key="3">
    <source>
        <dbReference type="Proteomes" id="UP000268162"/>
    </source>
</evidence>
<feature type="region of interest" description="Disordered" evidence="1">
    <location>
        <begin position="31"/>
        <end position="50"/>
    </location>
</feature>
<protein>
    <submittedName>
        <fullName evidence="2">Uncharacterized protein</fullName>
    </submittedName>
</protein>
<keyword evidence="3" id="KW-1185">Reference proteome</keyword>
<proteinExistence type="predicted"/>
<dbReference type="AlphaFoldDB" id="A0A4P9ZMQ3"/>
<feature type="region of interest" description="Disordered" evidence="1">
    <location>
        <begin position="61"/>
        <end position="156"/>
    </location>
</feature>
<feature type="compositionally biased region" description="Pro residues" evidence="1">
    <location>
        <begin position="66"/>
        <end position="76"/>
    </location>
</feature>